<dbReference type="Proteomes" id="UP001289374">
    <property type="component" value="Unassembled WGS sequence"/>
</dbReference>
<reference evidence="2" key="1">
    <citation type="submission" date="2020-06" db="EMBL/GenBank/DDBJ databases">
        <authorList>
            <person name="Li T."/>
            <person name="Hu X."/>
            <person name="Zhang T."/>
            <person name="Song X."/>
            <person name="Zhang H."/>
            <person name="Dai N."/>
            <person name="Sheng W."/>
            <person name="Hou X."/>
            <person name="Wei L."/>
        </authorList>
    </citation>
    <scope>NUCLEOTIDE SEQUENCE</scope>
    <source>
        <strain evidence="2">K16</strain>
        <tissue evidence="2">Leaf</tissue>
    </source>
</reference>
<dbReference type="InterPro" id="IPR052343">
    <property type="entry name" value="Retrotransposon-Effector_Assoc"/>
</dbReference>
<dbReference type="PANTHER" id="PTHR46890">
    <property type="entry name" value="NON-LTR RETROLELEMENT REVERSE TRANSCRIPTASE-LIKE PROTEIN-RELATED"/>
    <property type="match status" value="1"/>
</dbReference>
<feature type="domain" description="Reverse transcriptase" evidence="1">
    <location>
        <begin position="46"/>
        <end position="141"/>
    </location>
</feature>
<sequence length="321" mass="36442">MEVTSQSALAEGRRQKFNFLSGYSERMVLCTSKLNSTDIVLIPKFPNPESLTQYKPISLCNVIYKLAYKTIASRLKPLLDSLISPSHSSFVPGRSNINNILLTYETNHFLGHKVWGKEGHVSLKLDVSKAYDNVEWTFLEKGSLAKLPVIPYLYLFCVEAFSAAIRRALYFTWRSILSTQDLLVAGLHWKIGDGQTTVILGNLWLPRPHTFQLIHRPKSLQQDSKVAVLITTERSWNLDMIREEFLAEDAECILSIPLSADQTNDAIVWHYGENGCFSVKSAYEVAMRISNQASTSTDQADWCNVWRKKIPPQNQDVPLEM</sequence>
<evidence type="ECO:0000259" key="1">
    <source>
        <dbReference type="Pfam" id="PF00078"/>
    </source>
</evidence>
<organism evidence="2 3">
    <name type="scientific">Sesamum angolense</name>
    <dbReference type="NCBI Taxonomy" id="2727404"/>
    <lineage>
        <taxon>Eukaryota</taxon>
        <taxon>Viridiplantae</taxon>
        <taxon>Streptophyta</taxon>
        <taxon>Embryophyta</taxon>
        <taxon>Tracheophyta</taxon>
        <taxon>Spermatophyta</taxon>
        <taxon>Magnoliopsida</taxon>
        <taxon>eudicotyledons</taxon>
        <taxon>Gunneridae</taxon>
        <taxon>Pentapetalae</taxon>
        <taxon>asterids</taxon>
        <taxon>lamiids</taxon>
        <taxon>Lamiales</taxon>
        <taxon>Pedaliaceae</taxon>
        <taxon>Sesamum</taxon>
    </lineage>
</organism>
<proteinExistence type="predicted"/>
<dbReference type="AlphaFoldDB" id="A0AAE1W1Y4"/>
<name>A0AAE1W1Y4_9LAMI</name>
<keyword evidence="3" id="KW-1185">Reference proteome</keyword>
<comment type="caution">
    <text evidence="2">The sequence shown here is derived from an EMBL/GenBank/DDBJ whole genome shotgun (WGS) entry which is preliminary data.</text>
</comment>
<accession>A0AAE1W1Y4</accession>
<evidence type="ECO:0000313" key="3">
    <source>
        <dbReference type="Proteomes" id="UP001289374"/>
    </source>
</evidence>
<evidence type="ECO:0000313" key="2">
    <source>
        <dbReference type="EMBL" id="KAK4385199.1"/>
    </source>
</evidence>
<reference evidence="2" key="2">
    <citation type="journal article" date="2024" name="Plant">
        <title>Genomic evolution and insights into agronomic trait innovations of Sesamum species.</title>
        <authorList>
            <person name="Miao H."/>
            <person name="Wang L."/>
            <person name="Qu L."/>
            <person name="Liu H."/>
            <person name="Sun Y."/>
            <person name="Le M."/>
            <person name="Wang Q."/>
            <person name="Wei S."/>
            <person name="Zheng Y."/>
            <person name="Lin W."/>
            <person name="Duan Y."/>
            <person name="Cao H."/>
            <person name="Xiong S."/>
            <person name="Wang X."/>
            <person name="Wei L."/>
            <person name="Li C."/>
            <person name="Ma Q."/>
            <person name="Ju M."/>
            <person name="Zhao R."/>
            <person name="Li G."/>
            <person name="Mu C."/>
            <person name="Tian Q."/>
            <person name="Mei H."/>
            <person name="Zhang T."/>
            <person name="Gao T."/>
            <person name="Zhang H."/>
        </authorList>
    </citation>
    <scope>NUCLEOTIDE SEQUENCE</scope>
    <source>
        <strain evidence="2">K16</strain>
    </source>
</reference>
<dbReference type="EMBL" id="JACGWL010000016">
    <property type="protein sequence ID" value="KAK4385199.1"/>
    <property type="molecule type" value="Genomic_DNA"/>
</dbReference>
<dbReference type="PANTHER" id="PTHR46890:SF48">
    <property type="entry name" value="RNA-DIRECTED DNA POLYMERASE"/>
    <property type="match status" value="1"/>
</dbReference>
<dbReference type="CDD" id="cd01650">
    <property type="entry name" value="RT_nLTR_like"/>
    <property type="match status" value="1"/>
</dbReference>
<dbReference type="Pfam" id="PF00078">
    <property type="entry name" value="RVT_1"/>
    <property type="match status" value="1"/>
</dbReference>
<gene>
    <name evidence="2" type="ORF">Sango_2643900</name>
</gene>
<dbReference type="InterPro" id="IPR000477">
    <property type="entry name" value="RT_dom"/>
</dbReference>
<protein>
    <recommendedName>
        <fullName evidence="1">Reverse transcriptase domain-containing protein</fullName>
    </recommendedName>
</protein>